<proteinExistence type="predicted"/>
<dbReference type="EMBL" id="CAJVQC010097163">
    <property type="protein sequence ID" value="CAG8829400.1"/>
    <property type="molecule type" value="Genomic_DNA"/>
</dbReference>
<dbReference type="Proteomes" id="UP000789920">
    <property type="component" value="Unassembled WGS sequence"/>
</dbReference>
<evidence type="ECO:0000313" key="2">
    <source>
        <dbReference type="Proteomes" id="UP000789920"/>
    </source>
</evidence>
<keyword evidence="2" id="KW-1185">Reference proteome</keyword>
<evidence type="ECO:0000313" key="1">
    <source>
        <dbReference type="EMBL" id="CAG8829400.1"/>
    </source>
</evidence>
<organism evidence="1 2">
    <name type="scientific">Racocetra persica</name>
    <dbReference type="NCBI Taxonomy" id="160502"/>
    <lineage>
        <taxon>Eukaryota</taxon>
        <taxon>Fungi</taxon>
        <taxon>Fungi incertae sedis</taxon>
        <taxon>Mucoromycota</taxon>
        <taxon>Glomeromycotina</taxon>
        <taxon>Glomeromycetes</taxon>
        <taxon>Diversisporales</taxon>
        <taxon>Gigasporaceae</taxon>
        <taxon>Racocetra</taxon>
    </lineage>
</organism>
<feature type="non-terminal residue" evidence="1">
    <location>
        <position position="1"/>
    </location>
</feature>
<comment type="caution">
    <text evidence="1">The sequence shown here is derived from an EMBL/GenBank/DDBJ whole genome shotgun (WGS) entry which is preliminary data.</text>
</comment>
<accession>A0ACA9S7V9</accession>
<protein>
    <submittedName>
        <fullName evidence="1">13699_t:CDS:1</fullName>
    </submittedName>
</protein>
<feature type="non-terminal residue" evidence="1">
    <location>
        <position position="92"/>
    </location>
</feature>
<name>A0ACA9S7V9_9GLOM</name>
<gene>
    <name evidence="1" type="ORF">RPERSI_LOCUS27494</name>
</gene>
<reference evidence="1" key="1">
    <citation type="submission" date="2021-06" db="EMBL/GenBank/DDBJ databases">
        <authorList>
            <person name="Kallberg Y."/>
            <person name="Tangrot J."/>
            <person name="Rosling A."/>
        </authorList>
    </citation>
    <scope>NUCLEOTIDE SEQUENCE</scope>
    <source>
        <strain evidence="1">MA461A</strain>
    </source>
</reference>
<sequence>KKNSKQTYKDLYNPSNSDNSNSEIFLSLIIKYVFVSNKEYTQANAIWIQAIQKLNAEDNEDNTVLQKGSASSSASFLAISEAAVQENYDELS</sequence>